<feature type="region of interest" description="Disordered" evidence="1">
    <location>
        <begin position="1"/>
        <end position="91"/>
    </location>
</feature>
<evidence type="ECO:0000256" key="1">
    <source>
        <dbReference type="SAM" id="MobiDB-lite"/>
    </source>
</evidence>
<accession>A0A061RBN1</accession>
<name>A0A061RBN1_9CHLO</name>
<reference evidence="2" key="1">
    <citation type="submission" date="2014-05" db="EMBL/GenBank/DDBJ databases">
        <title>The transcriptome of the halophilic microalga Tetraselmis sp. GSL018 isolated from the Great Salt Lake, Utah.</title>
        <authorList>
            <person name="Jinkerson R.E."/>
            <person name="D'Adamo S."/>
            <person name="Posewitz M.C."/>
        </authorList>
    </citation>
    <scope>NUCLEOTIDE SEQUENCE</scope>
    <source>
        <strain evidence="2">GSL018</strain>
    </source>
</reference>
<proteinExistence type="predicted"/>
<evidence type="ECO:0000313" key="2">
    <source>
        <dbReference type="EMBL" id="JAC68149.1"/>
    </source>
</evidence>
<feature type="compositionally biased region" description="Basic and acidic residues" evidence="1">
    <location>
        <begin position="15"/>
        <end position="48"/>
    </location>
</feature>
<organism evidence="2">
    <name type="scientific">Tetraselmis sp. GSL018</name>
    <dbReference type="NCBI Taxonomy" id="582737"/>
    <lineage>
        <taxon>Eukaryota</taxon>
        <taxon>Viridiplantae</taxon>
        <taxon>Chlorophyta</taxon>
        <taxon>core chlorophytes</taxon>
        <taxon>Chlorodendrophyceae</taxon>
        <taxon>Chlorodendrales</taxon>
        <taxon>Chlorodendraceae</taxon>
        <taxon>Tetraselmis</taxon>
    </lineage>
</organism>
<feature type="compositionally biased region" description="Polar residues" evidence="1">
    <location>
        <begin position="69"/>
        <end position="83"/>
    </location>
</feature>
<protein>
    <submittedName>
        <fullName evidence="2">Uncharacterized protein</fullName>
    </submittedName>
</protein>
<feature type="non-terminal residue" evidence="2">
    <location>
        <position position="91"/>
    </location>
</feature>
<dbReference type="EMBL" id="GBEZ01018271">
    <property type="protein sequence ID" value="JAC68149.1"/>
    <property type="molecule type" value="Transcribed_RNA"/>
</dbReference>
<dbReference type="AlphaFoldDB" id="A0A061RBN1"/>
<gene>
    <name evidence="2" type="ORF">TSPGSL018_9418</name>
</gene>
<sequence>MECAQDLLSLPRTKRAPEKKHTETLYIGRDRQGQKDGGKTRSRQESKNKGWVGGHGAVGKARRPPIPVLQNQTSPQNHLSGRTSPPIGVAV</sequence>